<dbReference type="InterPro" id="IPR025345">
    <property type="entry name" value="DUF4249"/>
</dbReference>
<dbReference type="Pfam" id="PF14054">
    <property type="entry name" value="DUF4249"/>
    <property type="match status" value="1"/>
</dbReference>
<protein>
    <submittedName>
        <fullName evidence="1">DUF4249 domain-containing protein</fullName>
    </submittedName>
</protein>
<sequence>MKIFFSFGCALAFFIFSLSCRKPWMPDVSTSVKQILVVEGFINLTDSTKVKLSRTVDIQNKGTTAPELDATVTIENDKGVTFALPAKGNGVYAAQSYNLSAADRYRLRIVTKSGAAYLSDLVQAKVSPPIDSVGTRIQANGVYLNISTHDLTNATHYYRWEYYETWEFNTFLRSEYYYDGVTVLPRTFYVNHCWGNNVSPDIHLASTLALTNDVVDNKLLLFIDASSEKLTQRYSILVKQYPLTIDAYEYYEQLKAATEKLGTVFDPMPSSSFGEYSQSG</sequence>
<evidence type="ECO:0000313" key="1">
    <source>
        <dbReference type="EMBL" id="MBE9663609.1"/>
    </source>
</evidence>
<gene>
    <name evidence="1" type="ORF">IRJ16_17100</name>
</gene>
<dbReference type="EMBL" id="JADFFL010000007">
    <property type="protein sequence ID" value="MBE9663609.1"/>
    <property type="molecule type" value="Genomic_DNA"/>
</dbReference>
<reference evidence="1" key="1">
    <citation type="submission" date="2020-10" db="EMBL/GenBank/DDBJ databases">
        <title>Mucilaginibacter mali sp. nov., isolated from rhizosphere soil of apple orchard.</title>
        <authorList>
            <person name="Lee J.-S."/>
            <person name="Kim H.S."/>
            <person name="Kim J.-S."/>
        </authorList>
    </citation>
    <scope>NUCLEOTIDE SEQUENCE</scope>
    <source>
        <strain evidence="1">KCTC 22746</strain>
    </source>
</reference>
<proteinExistence type="predicted"/>
<accession>A0A929KXS0</accession>
<evidence type="ECO:0000313" key="2">
    <source>
        <dbReference type="Proteomes" id="UP000622475"/>
    </source>
</evidence>
<dbReference type="Proteomes" id="UP000622475">
    <property type="component" value="Unassembled WGS sequence"/>
</dbReference>
<keyword evidence="2" id="KW-1185">Reference proteome</keyword>
<name>A0A929KXS0_9SPHI</name>
<dbReference type="RefSeq" id="WP_194112848.1">
    <property type="nucleotide sequence ID" value="NZ_JADFFL010000007.1"/>
</dbReference>
<dbReference type="AlphaFoldDB" id="A0A929KXS0"/>
<comment type="caution">
    <text evidence="1">The sequence shown here is derived from an EMBL/GenBank/DDBJ whole genome shotgun (WGS) entry which is preliminary data.</text>
</comment>
<dbReference type="PROSITE" id="PS51257">
    <property type="entry name" value="PROKAR_LIPOPROTEIN"/>
    <property type="match status" value="1"/>
</dbReference>
<organism evidence="1 2">
    <name type="scientific">Mucilaginibacter myungsuensis</name>
    <dbReference type="NCBI Taxonomy" id="649104"/>
    <lineage>
        <taxon>Bacteria</taxon>
        <taxon>Pseudomonadati</taxon>
        <taxon>Bacteroidota</taxon>
        <taxon>Sphingobacteriia</taxon>
        <taxon>Sphingobacteriales</taxon>
        <taxon>Sphingobacteriaceae</taxon>
        <taxon>Mucilaginibacter</taxon>
    </lineage>
</organism>